<reference evidence="1" key="1">
    <citation type="submission" date="2021-02" db="EMBL/GenBank/DDBJ databases">
        <authorList>
            <consortium name="DOE Joint Genome Institute"/>
            <person name="Ahrendt S."/>
            <person name="Looney B.P."/>
            <person name="Miyauchi S."/>
            <person name="Morin E."/>
            <person name="Drula E."/>
            <person name="Courty P.E."/>
            <person name="Chicoki N."/>
            <person name="Fauchery L."/>
            <person name="Kohler A."/>
            <person name="Kuo A."/>
            <person name="Labutti K."/>
            <person name="Pangilinan J."/>
            <person name="Lipzen A."/>
            <person name="Riley R."/>
            <person name="Andreopoulos W."/>
            <person name="He G."/>
            <person name="Johnson J."/>
            <person name="Barry K.W."/>
            <person name="Grigoriev I.V."/>
            <person name="Nagy L."/>
            <person name="Hibbett D."/>
            <person name="Henrissat B."/>
            <person name="Matheny P.B."/>
            <person name="Labbe J."/>
            <person name="Martin F."/>
        </authorList>
    </citation>
    <scope>NUCLEOTIDE SEQUENCE</scope>
    <source>
        <strain evidence="1">FP105234-sp</strain>
    </source>
</reference>
<sequence length="332" mass="35891">MSSETIAFDHAAFQKLLATIPRNPATGDVDMNEMFSLLTDESNPAVRALSECAVLESLAAYDYAALALTIVPGTTWQAKLTDRGPMTDLVMCVGDIPPLLRQHHLLLECRDAATGVVRYHEDLLVDLPAASEAVLTFVRRCIALPAAPQSPALPSLLRFSDAFLPHASVLAPFLDTLPAPFKWYIASPSSRPKEPSTFDDFLHLAEALKESGNAAYARRERGAAVEAYTQGTQVLGLAIMRAPGRFPESARLGAVLLANRAAAHLLENAAEEALEDGLHAEGTDPTYVKGYMRQVRAYELLGDMGQRRAVLKRALGRVNAGDAVVVRSMLDS</sequence>
<accession>A0ACB8R8U5</accession>
<gene>
    <name evidence="1" type="ORF">FA95DRAFT_864723</name>
</gene>
<dbReference type="Proteomes" id="UP000814033">
    <property type="component" value="Unassembled WGS sequence"/>
</dbReference>
<proteinExistence type="predicted"/>
<comment type="caution">
    <text evidence="1">The sequence shown here is derived from an EMBL/GenBank/DDBJ whole genome shotgun (WGS) entry which is preliminary data.</text>
</comment>
<keyword evidence="2" id="KW-1185">Reference proteome</keyword>
<protein>
    <submittedName>
        <fullName evidence="1">Uncharacterized protein</fullName>
    </submittedName>
</protein>
<name>A0ACB8R8U5_9AGAM</name>
<evidence type="ECO:0000313" key="1">
    <source>
        <dbReference type="EMBL" id="KAI0040519.1"/>
    </source>
</evidence>
<dbReference type="EMBL" id="MU276189">
    <property type="protein sequence ID" value="KAI0040519.1"/>
    <property type="molecule type" value="Genomic_DNA"/>
</dbReference>
<evidence type="ECO:0000313" key="2">
    <source>
        <dbReference type="Proteomes" id="UP000814033"/>
    </source>
</evidence>
<organism evidence="1 2">
    <name type="scientific">Auriscalpium vulgare</name>
    <dbReference type="NCBI Taxonomy" id="40419"/>
    <lineage>
        <taxon>Eukaryota</taxon>
        <taxon>Fungi</taxon>
        <taxon>Dikarya</taxon>
        <taxon>Basidiomycota</taxon>
        <taxon>Agaricomycotina</taxon>
        <taxon>Agaricomycetes</taxon>
        <taxon>Russulales</taxon>
        <taxon>Auriscalpiaceae</taxon>
        <taxon>Auriscalpium</taxon>
    </lineage>
</organism>
<reference evidence="1" key="2">
    <citation type="journal article" date="2022" name="New Phytol.">
        <title>Evolutionary transition to the ectomycorrhizal habit in the genomes of a hyperdiverse lineage of mushroom-forming fungi.</title>
        <authorList>
            <person name="Looney B."/>
            <person name="Miyauchi S."/>
            <person name="Morin E."/>
            <person name="Drula E."/>
            <person name="Courty P.E."/>
            <person name="Kohler A."/>
            <person name="Kuo A."/>
            <person name="LaButti K."/>
            <person name="Pangilinan J."/>
            <person name="Lipzen A."/>
            <person name="Riley R."/>
            <person name="Andreopoulos W."/>
            <person name="He G."/>
            <person name="Johnson J."/>
            <person name="Nolan M."/>
            <person name="Tritt A."/>
            <person name="Barry K.W."/>
            <person name="Grigoriev I.V."/>
            <person name="Nagy L.G."/>
            <person name="Hibbett D."/>
            <person name="Henrissat B."/>
            <person name="Matheny P.B."/>
            <person name="Labbe J."/>
            <person name="Martin F.M."/>
        </authorList>
    </citation>
    <scope>NUCLEOTIDE SEQUENCE</scope>
    <source>
        <strain evidence="1">FP105234-sp</strain>
    </source>
</reference>